<dbReference type="Proteomes" id="UP001293593">
    <property type="component" value="Unassembled WGS sequence"/>
</dbReference>
<evidence type="ECO:0000313" key="2">
    <source>
        <dbReference type="Proteomes" id="UP001293593"/>
    </source>
</evidence>
<organism evidence="1 2">
    <name type="scientific">Acacia crassicarpa</name>
    <name type="common">northern wattle</name>
    <dbReference type="NCBI Taxonomy" id="499986"/>
    <lineage>
        <taxon>Eukaryota</taxon>
        <taxon>Viridiplantae</taxon>
        <taxon>Streptophyta</taxon>
        <taxon>Embryophyta</taxon>
        <taxon>Tracheophyta</taxon>
        <taxon>Spermatophyta</taxon>
        <taxon>Magnoliopsida</taxon>
        <taxon>eudicotyledons</taxon>
        <taxon>Gunneridae</taxon>
        <taxon>Pentapetalae</taxon>
        <taxon>rosids</taxon>
        <taxon>fabids</taxon>
        <taxon>Fabales</taxon>
        <taxon>Fabaceae</taxon>
        <taxon>Caesalpinioideae</taxon>
        <taxon>mimosoid clade</taxon>
        <taxon>Acacieae</taxon>
        <taxon>Acacia</taxon>
    </lineage>
</organism>
<dbReference type="AlphaFoldDB" id="A0AAE1N503"/>
<accession>A0AAE1N503</accession>
<sequence length="103" mass="11343">MRRRRRREALNVSERGAFYTGEEAMGRGRGGRRQRVIEKFEARGAEGRRMKTEDAGGADAAIDAAKLNVVDKPPVFEATVAAFRLLADPVGGAGITRPRRRGF</sequence>
<proteinExistence type="predicted"/>
<evidence type="ECO:0000313" key="1">
    <source>
        <dbReference type="EMBL" id="KAK4282689.1"/>
    </source>
</evidence>
<gene>
    <name evidence="1" type="ORF">QN277_014035</name>
</gene>
<reference evidence="1" key="1">
    <citation type="submission" date="2023-10" db="EMBL/GenBank/DDBJ databases">
        <title>Chromosome-level genome of the transformable northern wattle, Acacia crassicarpa.</title>
        <authorList>
            <person name="Massaro I."/>
            <person name="Sinha N.R."/>
            <person name="Poethig S."/>
            <person name="Leichty A.R."/>
        </authorList>
    </citation>
    <scope>NUCLEOTIDE SEQUENCE</scope>
    <source>
        <strain evidence="1">Acra3RX</strain>
        <tissue evidence="1">Leaf</tissue>
    </source>
</reference>
<comment type="caution">
    <text evidence="1">The sequence shown here is derived from an EMBL/GenBank/DDBJ whole genome shotgun (WGS) entry which is preliminary data.</text>
</comment>
<name>A0AAE1N503_9FABA</name>
<dbReference type="EMBL" id="JAWXYG010000002">
    <property type="protein sequence ID" value="KAK4282689.1"/>
    <property type="molecule type" value="Genomic_DNA"/>
</dbReference>
<keyword evidence="2" id="KW-1185">Reference proteome</keyword>
<protein>
    <submittedName>
        <fullName evidence="1">Uncharacterized protein</fullName>
    </submittedName>
</protein>